<keyword evidence="2" id="KW-0407">Ion channel</keyword>
<gene>
    <name evidence="2" type="ORF">ANCDUO_01893</name>
</gene>
<keyword evidence="3" id="KW-1185">Reference proteome</keyword>
<dbReference type="Gene3D" id="3.30.710.10">
    <property type="entry name" value="Potassium Channel Kv1.1, Chain A"/>
    <property type="match status" value="1"/>
</dbReference>
<dbReference type="SUPFAM" id="SSF54695">
    <property type="entry name" value="POZ domain"/>
    <property type="match status" value="1"/>
</dbReference>
<evidence type="ECO:0000259" key="1">
    <source>
        <dbReference type="SMART" id="SM00225"/>
    </source>
</evidence>
<reference evidence="2 3" key="1">
    <citation type="submission" date="2013-12" db="EMBL/GenBank/DDBJ databases">
        <title>Draft genome of the parsitic nematode Ancylostoma duodenale.</title>
        <authorList>
            <person name="Mitreva M."/>
        </authorList>
    </citation>
    <scope>NUCLEOTIDE SEQUENCE [LARGE SCALE GENOMIC DNA]</scope>
    <source>
        <strain evidence="2 3">Zhejiang</strain>
    </source>
</reference>
<dbReference type="Proteomes" id="UP000054047">
    <property type="component" value="Unassembled WGS sequence"/>
</dbReference>
<sequence length="108" mass="12374">MSVTPVVLNVGGVKFYTTFRTLTGPSSGQNSYFSNLDYTKGEIFIDRDPTVFKYILNHLRDGSVLFPNDAFTRALVYQEAKFYRLRILIEKIEAARKAEMMRQAPKKA</sequence>
<dbReference type="Pfam" id="PF02214">
    <property type="entry name" value="BTB_2"/>
    <property type="match status" value="1"/>
</dbReference>
<dbReference type="PANTHER" id="PTHR11145:SF8">
    <property type="entry name" value="RE57120P"/>
    <property type="match status" value="1"/>
</dbReference>
<protein>
    <submittedName>
        <fullName evidence="2">K+ channel tetramerization domain protein</fullName>
    </submittedName>
</protein>
<dbReference type="PANTHER" id="PTHR11145">
    <property type="entry name" value="BTB/POZ DOMAIN-CONTAINING ADAPTER FOR CUL3-MEDIATED RHOA DEGRADATION PROTEIN FAMILY MEMBER"/>
    <property type="match status" value="1"/>
</dbReference>
<dbReference type="OrthoDB" id="2414723at2759"/>
<dbReference type="EMBL" id="KN726576">
    <property type="protein sequence ID" value="KIH67769.1"/>
    <property type="molecule type" value="Genomic_DNA"/>
</dbReference>
<feature type="domain" description="BTB" evidence="1">
    <location>
        <begin position="4"/>
        <end position="100"/>
    </location>
</feature>
<dbReference type="InterPro" id="IPR003131">
    <property type="entry name" value="T1-type_BTB"/>
</dbReference>
<proteinExistence type="predicted"/>
<organism evidence="2 3">
    <name type="scientific">Ancylostoma duodenale</name>
    <dbReference type="NCBI Taxonomy" id="51022"/>
    <lineage>
        <taxon>Eukaryota</taxon>
        <taxon>Metazoa</taxon>
        <taxon>Ecdysozoa</taxon>
        <taxon>Nematoda</taxon>
        <taxon>Chromadorea</taxon>
        <taxon>Rhabditida</taxon>
        <taxon>Rhabditina</taxon>
        <taxon>Rhabditomorpha</taxon>
        <taxon>Strongyloidea</taxon>
        <taxon>Ancylostomatidae</taxon>
        <taxon>Ancylostomatinae</taxon>
        <taxon>Ancylostoma</taxon>
    </lineage>
</organism>
<name>A0A0C2H861_9BILA</name>
<accession>A0A0C2H861</accession>
<dbReference type="CDD" id="cd18316">
    <property type="entry name" value="BTB_POZ_KCTD-like"/>
    <property type="match status" value="1"/>
</dbReference>
<dbReference type="InterPro" id="IPR045068">
    <property type="entry name" value="BACURD1-3"/>
</dbReference>
<keyword evidence="2" id="KW-0406">Ion transport</keyword>
<keyword evidence="2" id="KW-0813">Transport</keyword>
<dbReference type="GO" id="GO:0034220">
    <property type="term" value="P:monoatomic ion transmembrane transport"/>
    <property type="evidence" value="ECO:0007669"/>
    <property type="project" value="UniProtKB-KW"/>
</dbReference>
<dbReference type="SMART" id="SM00225">
    <property type="entry name" value="BTB"/>
    <property type="match status" value="1"/>
</dbReference>
<dbReference type="InterPro" id="IPR011333">
    <property type="entry name" value="SKP1/BTB/POZ_sf"/>
</dbReference>
<evidence type="ECO:0000313" key="2">
    <source>
        <dbReference type="EMBL" id="KIH67769.1"/>
    </source>
</evidence>
<dbReference type="AlphaFoldDB" id="A0A0C2H861"/>
<evidence type="ECO:0000313" key="3">
    <source>
        <dbReference type="Proteomes" id="UP000054047"/>
    </source>
</evidence>
<dbReference type="InterPro" id="IPR000210">
    <property type="entry name" value="BTB/POZ_dom"/>
</dbReference>
<dbReference type="GO" id="GO:0051260">
    <property type="term" value="P:protein homooligomerization"/>
    <property type="evidence" value="ECO:0007669"/>
    <property type="project" value="InterPro"/>
</dbReference>